<sequence length="370" mass="42466">MIPFVEWGIGSMDMNKLFFWKRHLSWKLMFVNGIVVLIVIWLAGFSLKDFACVTVGQFETVGLETTRSFNQVMQFYLWRASFLAIVVGGLVHFFFVRKLLTPLNILTHSIQSVMKGEQTEPITQQGEDELGRLIHHFNHMSAVLHREEQHRKRWMSNISHELRTPISNLNGYLEALTEGVIVGDPVLYRSLYEESQHLSRLVDQLHSLSVWEAKQLTEQEKMNIQIEKLCNQVVQSFCLDASKKGIHFHNDIEPYEIRINPQGIKQVITNLVANAVLYDIGKEIWIQGSVANGIYKFSIANYGRPISEEAQPFLFERFVKGDPFRPRKGDITGTGLGLAIVKEIVEQHNGEVGLQSDNSKYTFWFTLPIS</sequence>
<dbReference type="HOGENOM" id="CLU_000445_89_3_9"/>
<dbReference type="Proteomes" id="UP000029507">
    <property type="component" value="Chromosome"/>
</dbReference>
<keyword evidence="7" id="KW-0547">Nucleotide-binding</keyword>
<dbReference type="InterPro" id="IPR050351">
    <property type="entry name" value="BphY/WalK/GraS-like"/>
</dbReference>
<dbReference type="Pfam" id="PF00512">
    <property type="entry name" value="HisKA"/>
    <property type="match status" value="1"/>
</dbReference>
<protein>
    <recommendedName>
        <fullName evidence="3">histidine kinase</fullName>
        <ecNumber evidence="3">2.7.13.3</ecNumber>
    </recommendedName>
</protein>
<dbReference type="SMART" id="SM00304">
    <property type="entry name" value="HAMP"/>
    <property type="match status" value="1"/>
</dbReference>
<evidence type="ECO:0000313" key="16">
    <source>
        <dbReference type="Proteomes" id="UP000029507"/>
    </source>
</evidence>
<dbReference type="PROSITE" id="PS50885">
    <property type="entry name" value="HAMP"/>
    <property type="match status" value="1"/>
</dbReference>
<dbReference type="GO" id="GO:0000155">
    <property type="term" value="F:phosphorelay sensor kinase activity"/>
    <property type="evidence" value="ECO:0007669"/>
    <property type="project" value="InterPro"/>
</dbReference>
<evidence type="ECO:0000256" key="9">
    <source>
        <dbReference type="ARBA" id="ARBA00022840"/>
    </source>
</evidence>
<keyword evidence="8" id="KW-0418">Kinase</keyword>
<evidence type="ECO:0000256" key="6">
    <source>
        <dbReference type="ARBA" id="ARBA00022679"/>
    </source>
</evidence>
<comment type="subcellular location">
    <subcellularLocation>
        <location evidence="2">Cell membrane</location>
        <topology evidence="2">Multi-pass membrane protein</topology>
    </subcellularLocation>
</comment>
<keyword evidence="12" id="KW-1133">Transmembrane helix</keyword>
<dbReference type="GO" id="GO:0016036">
    <property type="term" value="P:cellular response to phosphate starvation"/>
    <property type="evidence" value="ECO:0007669"/>
    <property type="project" value="TreeGrafter"/>
</dbReference>
<feature type="domain" description="Histidine kinase" evidence="13">
    <location>
        <begin position="157"/>
        <end position="370"/>
    </location>
</feature>
<dbReference type="InterPro" id="IPR005467">
    <property type="entry name" value="His_kinase_dom"/>
</dbReference>
<dbReference type="PRINTS" id="PR00344">
    <property type="entry name" value="BCTRLSENSOR"/>
</dbReference>
<dbReference type="STRING" id="169760.PSTEL_14620"/>
<evidence type="ECO:0000259" key="13">
    <source>
        <dbReference type="PROSITE" id="PS50109"/>
    </source>
</evidence>
<keyword evidence="10" id="KW-0902">Two-component regulatory system</keyword>
<dbReference type="InterPro" id="IPR003661">
    <property type="entry name" value="HisK_dim/P_dom"/>
</dbReference>
<dbReference type="InterPro" id="IPR004358">
    <property type="entry name" value="Sig_transdc_His_kin-like_C"/>
</dbReference>
<dbReference type="SMART" id="SM00388">
    <property type="entry name" value="HisKA"/>
    <property type="match status" value="1"/>
</dbReference>
<dbReference type="EC" id="2.7.13.3" evidence="3"/>
<dbReference type="PANTHER" id="PTHR45453">
    <property type="entry name" value="PHOSPHATE REGULON SENSOR PROTEIN PHOR"/>
    <property type="match status" value="1"/>
</dbReference>
<dbReference type="CDD" id="cd06225">
    <property type="entry name" value="HAMP"/>
    <property type="match status" value="1"/>
</dbReference>
<dbReference type="PROSITE" id="PS50109">
    <property type="entry name" value="HIS_KIN"/>
    <property type="match status" value="1"/>
</dbReference>
<dbReference type="EMBL" id="CP009286">
    <property type="protein sequence ID" value="AIQ64133.1"/>
    <property type="molecule type" value="Genomic_DNA"/>
</dbReference>
<evidence type="ECO:0000256" key="10">
    <source>
        <dbReference type="ARBA" id="ARBA00023012"/>
    </source>
</evidence>
<dbReference type="SUPFAM" id="SSF158472">
    <property type="entry name" value="HAMP domain-like"/>
    <property type="match status" value="1"/>
</dbReference>
<evidence type="ECO:0000256" key="12">
    <source>
        <dbReference type="SAM" id="Phobius"/>
    </source>
</evidence>
<evidence type="ECO:0000256" key="7">
    <source>
        <dbReference type="ARBA" id="ARBA00022741"/>
    </source>
</evidence>
<feature type="domain" description="HAMP" evidence="14">
    <location>
        <begin position="97"/>
        <end position="149"/>
    </location>
</feature>
<keyword evidence="4" id="KW-1003">Cell membrane</keyword>
<dbReference type="InterPro" id="IPR003594">
    <property type="entry name" value="HATPase_dom"/>
</dbReference>
<dbReference type="Gene3D" id="3.30.565.10">
    <property type="entry name" value="Histidine kinase-like ATPase, C-terminal domain"/>
    <property type="match status" value="1"/>
</dbReference>
<dbReference type="KEGG" id="pste:PSTEL_14620"/>
<dbReference type="GO" id="GO:0005886">
    <property type="term" value="C:plasma membrane"/>
    <property type="evidence" value="ECO:0007669"/>
    <property type="project" value="UniProtKB-SubCell"/>
</dbReference>
<comment type="catalytic activity">
    <reaction evidence="1">
        <text>ATP + protein L-histidine = ADP + protein N-phospho-L-histidine.</text>
        <dbReference type="EC" id="2.7.13.3"/>
    </reaction>
</comment>
<dbReference type="InterPro" id="IPR036097">
    <property type="entry name" value="HisK_dim/P_sf"/>
</dbReference>
<keyword evidence="12" id="KW-0812">Transmembrane</keyword>
<keyword evidence="16" id="KW-1185">Reference proteome</keyword>
<dbReference type="InterPro" id="IPR003660">
    <property type="entry name" value="HAMP_dom"/>
</dbReference>
<evidence type="ECO:0000313" key="15">
    <source>
        <dbReference type="EMBL" id="AIQ64133.1"/>
    </source>
</evidence>
<dbReference type="GO" id="GO:0005524">
    <property type="term" value="F:ATP binding"/>
    <property type="evidence" value="ECO:0007669"/>
    <property type="project" value="UniProtKB-KW"/>
</dbReference>
<accession>A0A089LXY1</accession>
<dbReference type="SUPFAM" id="SSF47384">
    <property type="entry name" value="Homodimeric domain of signal transducing histidine kinase"/>
    <property type="match status" value="1"/>
</dbReference>
<evidence type="ECO:0000256" key="4">
    <source>
        <dbReference type="ARBA" id="ARBA00022475"/>
    </source>
</evidence>
<dbReference type="Gene3D" id="1.10.287.130">
    <property type="match status" value="1"/>
</dbReference>
<dbReference type="AlphaFoldDB" id="A0A089LXY1"/>
<evidence type="ECO:0000256" key="8">
    <source>
        <dbReference type="ARBA" id="ARBA00022777"/>
    </source>
</evidence>
<evidence type="ECO:0000256" key="1">
    <source>
        <dbReference type="ARBA" id="ARBA00000085"/>
    </source>
</evidence>
<proteinExistence type="predicted"/>
<dbReference type="CDD" id="cd00082">
    <property type="entry name" value="HisKA"/>
    <property type="match status" value="1"/>
</dbReference>
<feature type="transmembrane region" description="Helical" evidence="12">
    <location>
        <begin position="24"/>
        <end position="44"/>
    </location>
</feature>
<dbReference type="InterPro" id="IPR036890">
    <property type="entry name" value="HATPase_C_sf"/>
</dbReference>
<organism evidence="15 16">
    <name type="scientific">Paenibacillus stellifer</name>
    <dbReference type="NCBI Taxonomy" id="169760"/>
    <lineage>
        <taxon>Bacteria</taxon>
        <taxon>Bacillati</taxon>
        <taxon>Bacillota</taxon>
        <taxon>Bacilli</taxon>
        <taxon>Bacillales</taxon>
        <taxon>Paenibacillaceae</taxon>
        <taxon>Paenibacillus</taxon>
    </lineage>
</organism>
<evidence type="ECO:0000256" key="2">
    <source>
        <dbReference type="ARBA" id="ARBA00004651"/>
    </source>
</evidence>
<keyword evidence="6" id="KW-0808">Transferase</keyword>
<evidence type="ECO:0000256" key="11">
    <source>
        <dbReference type="ARBA" id="ARBA00023136"/>
    </source>
</evidence>
<evidence type="ECO:0000256" key="5">
    <source>
        <dbReference type="ARBA" id="ARBA00022553"/>
    </source>
</evidence>
<dbReference type="SUPFAM" id="SSF55874">
    <property type="entry name" value="ATPase domain of HSP90 chaperone/DNA topoisomerase II/histidine kinase"/>
    <property type="match status" value="1"/>
</dbReference>
<keyword evidence="11 12" id="KW-0472">Membrane</keyword>
<dbReference type="Gene3D" id="6.10.340.10">
    <property type="match status" value="1"/>
</dbReference>
<evidence type="ECO:0000256" key="3">
    <source>
        <dbReference type="ARBA" id="ARBA00012438"/>
    </source>
</evidence>
<dbReference type="PANTHER" id="PTHR45453:SF1">
    <property type="entry name" value="PHOSPHATE REGULON SENSOR PROTEIN PHOR"/>
    <property type="match status" value="1"/>
</dbReference>
<dbReference type="GO" id="GO:0004721">
    <property type="term" value="F:phosphoprotein phosphatase activity"/>
    <property type="evidence" value="ECO:0007669"/>
    <property type="project" value="TreeGrafter"/>
</dbReference>
<reference evidence="15 16" key="1">
    <citation type="submission" date="2014-08" db="EMBL/GenBank/DDBJ databases">
        <title>Comparative genomics of the Paenibacillus odorifer group.</title>
        <authorList>
            <person name="den Bakker H.C."/>
            <person name="Tsai Y.-C."/>
            <person name="Martin N."/>
            <person name="Korlach J."/>
            <person name="Wiedmann M."/>
        </authorList>
    </citation>
    <scope>NUCLEOTIDE SEQUENCE [LARGE SCALE GENOMIC DNA]</scope>
    <source>
        <strain evidence="15 16">DSM 14472</strain>
    </source>
</reference>
<gene>
    <name evidence="15" type="ORF">PSTEL_14620</name>
</gene>
<evidence type="ECO:0000259" key="14">
    <source>
        <dbReference type="PROSITE" id="PS50885"/>
    </source>
</evidence>
<keyword evidence="5" id="KW-0597">Phosphoprotein</keyword>
<dbReference type="Pfam" id="PF00672">
    <property type="entry name" value="HAMP"/>
    <property type="match status" value="1"/>
</dbReference>
<feature type="transmembrane region" description="Helical" evidence="12">
    <location>
        <begin position="76"/>
        <end position="96"/>
    </location>
</feature>
<dbReference type="SMART" id="SM00387">
    <property type="entry name" value="HATPase_c"/>
    <property type="match status" value="1"/>
</dbReference>
<dbReference type="Pfam" id="PF02518">
    <property type="entry name" value="HATPase_c"/>
    <property type="match status" value="1"/>
</dbReference>
<name>A0A089LXY1_9BACL</name>
<keyword evidence="9" id="KW-0067">ATP-binding</keyword>